<feature type="transmembrane region" description="Helical" evidence="5">
    <location>
        <begin position="338"/>
        <end position="358"/>
    </location>
</feature>
<dbReference type="InterPro" id="IPR036259">
    <property type="entry name" value="MFS_trans_sf"/>
</dbReference>
<protein>
    <submittedName>
        <fullName evidence="6">MFS transporter</fullName>
    </submittedName>
</protein>
<proteinExistence type="predicted"/>
<evidence type="ECO:0000256" key="2">
    <source>
        <dbReference type="ARBA" id="ARBA00022692"/>
    </source>
</evidence>
<dbReference type="RefSeq" id="XP_001023802.2">
    <property type="nucleotide sequence ID" value="XM_001023802.2"/>
</dbReference>
<keyword evidence="2 5" id="KW-0812">Transmembrane</keyword>
<keyword evidence="3 5" id="KW-1133">Transmembrane helix</keyword>
<feature type="transmembrane region" description="Helical" evidence="5">
    <location>
        <begin position="219"/>
        <end position="241"/>
    </location>
</feature>
<feature type="transmembrane region" description="Helical" evidence="5">
    <location>
        <begin position="406"/>
        <end position="423"/>
    </location>
</feature>
<dbReference type="HOGENOM" id="CLU_328337_0_0_1"/>
<feature type="transmembrane region" description="Helical" evidence="5">
    <location>
        <begin position="49"/>
        <end position="69"/>
    </location>
</feature>
<dbReference type="Pfam" id="PF07690">
    <property type="entry name" value="MFS_1"/>
    <property type="match status" value="1"/>
</dbReference>
<dbReference type="GO" id="GO:0022857">
    <property type="term" value="F:transmembrane transporter activity"/>
    <property type="evidence" value="ECO:0007669"/>
    <property type="project" value="InterPro"/>
</dbReference>
<dbReference type="KEGG" id="tet:TTHERM_00245730"/>
<reference evidence="7" key="1">
    <citation type="journal article" date="2006" name="PLoS Biol.">
        <title>Macronuclear genome sequence of the ciliate Tetrahymena thermophila, a model eukaryote.</title>
        <authorList>
            <person name="Eisen J.A."/>
            <person name="Coyne R.S."/>
            <person name="Wu M."/>
            <person name="Wu D."/>
            <person name="Thiagarajan M."/>
            <person name="Wortman J.R."/>
            <person name="Badger J.H."/>
            <person name="Ren Q."/>
            <person name="Amedeo P."/>
            <person name="Jones K.M."/>
            <person name="Tallon L.J."/>
            <person name="Delcher A.L."/>
            <person name="Salzberg S.L."/>
            <person name="Silva J.C."/>
            <person name="Haas B.J."/>
            <person name="Majoros W.H."/>
            <person name="Farzad M."/>
            <person name="Carlton J.M."/>
            <person name="Smith R.K. Jr."/>
            <person name="Garg J."/>
            <person name="Pearlman R.E."/>
            <person name="Karrer K.M."/>
            <person name="Sun L."/>
            <person name="Manning G."/>
            <person name="Elde N.C."/>
            <person name="Turkewitz A.P."/>
            <person name="Asai D.J."/>
            <person name="Wilkes D.E."/>
            <person name="Wang Y."/>
            <person name="Cai H."/>
            <person name="Collins K."/>
            <person name="Stewart B.A."/>
            <person name="Lee S.R."/>
            <person name="Wilamowska K."/>
            <person name="Weinberg Z."/>
            <person name="Ruzzo W.L."/>
            <person name="Wloga D."/>
            <person name="Gaertig J."/>
            <person name="Frankel J."/>
            <person name="Tsao C.-C."/>
            <person name="Gorovsky M.A."/>
            <person name="Keeling P.J."/>
            <person name="Waller R.F."/>
            <person name="Patron N.J."/>
            <person name="Cherry J.M."/>
            <person name="Stover N.A."/>
            <person name="Krieger C.J."/>
            <person name="del Toro C."/>
            <person name="Ryder H.F."/>
            <person name="Williamson S.C."/>
            <person name="Barbeau R.A."/>
            <person name="Hamilton E.P."/>
            <person name="Orias E."/>
        </authorList>
    </citation>
    <scope>NUCLEOTIDE SEQUENCE [LARGE SCALE GENOMIC DNA]</scope>
    <source>
        <strain evidence="7">SB210</strain>
    </source>
</reference>
<dbReference type="AlphaFoldDB" id="Q245S6"/>
<dbReference type="eggNOG" id="KOG2563">
    <property type="taxonomic scope" value="Eukaryota"/>
</dbReference>
<dbReference type="Proteomes" id="UP000009168">
    <property type="component" value="Unassembled WGS sequence"/>
</dbReference>
<feature type="transmembrane region" description="Helical" evidence="5">
    <location>
        <begin position="364"/>
        <end position="385"/>
    </location>
</feature>
<organism evidence="6 7">
    <name type="scientific">Tetrahymena thermophila (strain SB210)</name>
    <dbReference type="NCBI Taxonomy" id="312017"/>
    <lineage>
        <taxon>Eukaryota</taxon>
        <taxon>Sar</taxon>
        <taxon>Alveolata</taxon>
        <taxon>Ciliophora</taxon>
        <taxon>Intramacronucleata</taxon>
        <taxon>Oligohymenophorea</taxon>
        <taxon>Hymenostomatida</taxon>
        <taxon>Tetrahymenina</taxon>
        <taxon>Tetrahymenidae</taxon>
        <taxon>Tetrahymena</taxon>
    </lineage>
</organism>
<feature type="transmembrane region" description="Helical" evidence="5">
    <location>
        <begin position="429"/>
        <end position="449"/>
    </location>
</feature>
<feature type="transmembrane region" description="Helical" evidence="5">
    <location>
        <begin position="112"/>
        <end position="131"/>
    </location>
</feature>
<dbReference type="EMBL" id="GG662474">
    <property type="protein sequence ID" value="EAS03557.2"/>
    <property type="molecule type" value="Genomic_DNA"/>
</dbReference>
<dbReference type="GO" id="GO:0016020">
    <property type="term" value="C:membrane"/>
    <property type="evidence" value="ECO:0007669"/>
    <property type="project" value="UniProtKB-SubCell"/>
</dbReference>
<feature type="transmembrane region" description="Helical" evidence="5">
    <location>
        <begin position="81"/>
        <end position="100"/>
    </location>
</feature>
<dbReference type="InterPro" id="IPR049680">
    <property type="entry name" value="FLVCR1-2_SLC49-like"/>
</dbReference>
<dbReference type="Gene3D" id="1.20.1250.20">
    <property type="entry name" value="MFS general substrate transporter like domains"/>
    <property type="match status" value="1"/>
</dbReference>
<dbReference type="SUPFAM" id="SSF103473">
    <property type="entry name" value="MFS general substrate transporter"/>
    <property type="match status" value="1"/>
</dbReference>
<dbReference type="PANTHER" id="PTHR10924">
    <property type="entry name" value="MAJOR FACILITATOR SUPERFAMILY PROTEIN-RELATED"/>
    <property type="match status" value="1"/>
</dbReference>
<feature type="transmembrane region" description="Helical" evidence="5">
    <location>
        <begin position="273"/>
        <end position="298"/>
    </location>
</feature>
<evidence type="ECO:0000313" key="6">
    <source>
        <dbReference type="EMBL" id="EAS03557.2"/>
    </source>
</evidence>
<evidence type="ECO:0000256" key="4">
    <source>
        <dbReference type="ARBA" id="ARBA00023136"/>
    </source>
</evidence>
<comment type="subcellular location">
    <subcellularLocation>
        <location evidence="1">Membrane</location>
        <topology evidence="1">Multi-pass membrane protein</topology>
    </subcellularLocation>
</comment>
<keyword evidence="4 5" id="KW-0472">Membrane</keyword>
<keyword evidence="7" id="KW-1185">Reference proteome</keyword>
<dbReference type="GeneID" id="7841497"/>
<evidence type="ECO:0000256" key="5">
    <source>
        <dbReference type="SAM" id="Phobius"/>
    </source>
</evidence>
<feature type="transmembrane region" description="Helical" evidence="5">
    <location>
        <begin position="310"/>
        <end position="326"/>
    </location>
</feature>
<accession>Q245S6</accession>
<evidence type="ECO:0000256" key="3">
    <source>
        <dbReference type="ARBA" id="ARBA00022989"/>
    </source>
</evidence>
<dbReference type="InParanoid" id="Q245S6"/>
<dbReference type="OrthoDB" id="422206at2759"/>
<feature type="transmembrane region" description="Helical" evidence="5">
    <location>
        <begin position="137"/>
        <end position="155"/>
    </location>
</feature>
<sequence length="507" mass="56514">MNPNQSIASTITQKQNHLIVDPKGSIQEDNAYRLPSVQQEEYKEYPYRFVVLVGFLLITTTYSLSTSVFNPISAIVADIYGVPPIVVAMNMLILHLLHLPLSFPIGYFIEKFGLTVSVWVSTTLMLVAVWIRTLINTNYFIVLGAHIILAIGYPFNQNLVTKIGLVWFRTEKRQMITQIVMVTTLVTILGGSLMPGLWMKDYNEDQDELDGYKDGKDKILLLMKVQAYLTSALAIPGLLMFREKPPTPPSFTAETKRDTFKQSVKSLFKNKQYLINFLAFGFFSGSFMAGGVTISFIFKPFGFGSDITSYAGIVIVFSGMIGSGIGGKMFRDKPNFKLYLFIGLIGSIIGYGLTMAMLPTEKVYLILLPYVIIGLSSLQAFPIFLELASEQAYPVPEEMSSGLLQGSSQICGFIFGGIYTTLLDGENRGMCMVVLICYMGVFAASLVLVKIMKIDLKRTKEDAKFEKDLKILEQNGQQAQQNDYDNQINIPPSNNISANINPNTIRL</sequence>
<evidence type="ECO:0000313" key="7">
    <source>
        <dbReference type="Proteomes" id="UP000009168"/>
    </source>
</evidence>
<gene>
    <name evidence="6" type="ORF">TTHERM_00245730</name>
</gene>
<dbReference type="InterPro" id="IPR011701">
    <property type="entry name" value="MFS"/>
</dbReference>
<dbReference type="PANTHER" id="PTHR10924:SF6">
    <property type="entry name" value="SOLUTE CARRIER FAMILY 49 MEMBER A3"/>
    <property type="match status" value="1"/>
</dbReference>
<evidence type="ECO:0000256" key="1">
    <source>
        <dbReference type="ARBA" id="ARBA00004141"/>
    </source>
</evidence>
<feature type="transmembrane region" description="Helical" evidence="5">
    <location>
        <begin position="176"/>
        <end position="199"/>
    </location>
</feature>
<name>Q245S6_TETTS</name>